<dbReference type="GO" id="GO:1990904">
    <property type="term" value="C:ribonucleoprotein complex"/>
    <property type="evidence" value="ECO:0007669"/>
    <property type="project" value="UniProtKB-KW"/>
</dbReference>
<dbReference type="InterPro" id="IPR020070">
    <property type="entry name" value="Ribosomal_bL9_N"/>
</dbReference>
<accession>T1IZI1</accession>
<evidence type="ECO:0000256" key="4">
    <source>
        <dbReference type="ARBA" id="ARBA00035194"/>
    </source>
</evidence>
<reference evidence="7" key="2">
    <citation type="submission" date="2015-02" db="UniProtKB">
        <authorList>
            <consortium name="EnsemblMetazoa"/>
        </authorList>
    </citation>
    <scope>IDENTIFICATION</scope>
</reference>
<reference evidence="8" key="1">
    <citation type="submission" date="2011-05" db="EMBL/GenBank/DDBJ databases">
        <authorList>
            <person name="Richards S.R."/>
            <person name="Qu J."/>
            <person name="Jiang H."/>
            <person name="Jhangiani S.N."/>
            <person name="Agravi P."/>
            <person name="Goodspeed R."/>
            <person name="Gross S."/>
            <person name="Mandapat C."/>
            <person name="Jackson L."/>
            <person name="Mathew T."/>
            <person name="Pu L."/>
            <person name="Thornton R."/>
            <person name="Saada N."/>
            <person name="Wilczek-Boney K.B."/>
            <person name="Lee S."/>
            <person name="Kovar C."/>
            <person name="Wu Y."/>
            <person name="Scherer S.E."/>
            <person name="Worley K.C."/>
            <person name="Muzny D.M."/>
            <person name="Gibbs R."/>
        </authorList>
    </citation>
    <scope>NUCLEOTIDE SEQUENCE</scope>
    <source>
        <strain evidence="8">Brora</strain>
    </source>
</reference>
<name>T1IZI1_STRMM</name>
<dbReference type="Proteomes" id="UP000014500">
    <property type="component" value="Unassembled WGS sequence"/>
</dbReference>
<sequence>MLEHSFSKMLRLFVKNIKLSSINDFQLSSQFQHVKKTHVVHRRNVPDLSRSEGKRRKLKQRNSVYDWQYNTDSLKYPRVTVILTEDVEGIGSAGEIVPVKPSWARNYLLPTNKAIHPHPSNLAKLEEDMAKGLIPEKKNSTLWAPLTAKTLSAFILPIFMHLENSWTLEPWHIRVSFRFAGYIVAEDAITMPTQTISGPNLDYEGREFPIKVTINNKEWAYVRCRIHHWTALENKQLAPIFDYWFFPAEPLFPEDTELLNKLPKPSKNIINSKFQ</sequence>
<dbReference type="GO" id="GO:0003735">
    <property type="term" value="F:structural constituent of ribosome"/>
    <property type="evidence" value="ECO:0007669"/>
    <property type="project" value="InterPro"/>
</dbReference>
<dbReference type="EMBL" id="AFFK01020457">
    <property type="status" value="NOT_ANNOTATED_CDS"/>
    <property type="molecule type" value="Genomic_DNA"/>
</dbReference>
<dbReference type="SUPFAM" id="SSF55658">
    <property type="entry name" value="L9 N-domain-like"/>
    <property type="match status" value="1"/>
</dbReference>
<evidence type="ECO:0000256" key="3">
    <source>
        <dbReference type="ARBA" id="ARBA00023274"/>
    </source>
</evidence>
<dbReference type="EnsemblMetazoa" id="SMAR006656-RA">
    <property type="protein sequence ID" value="SMAR006656-PA"/>
    <property type="gene ID" value="SMAR006656"/>
</dbReference>
<evidence type="ECO:0000313" key="8">
    <source>
        <dbReference type="Proteomes" id="UP000014500"/>
    </source>
</evidence>
<dbReference type="OMA" id="KWDIVSV"/>
<dbReference type="STRING" id="126957.T1IZI1"/>
<evidence type="ECO:0000313" key="7">
    <source>
        <dbReference type="EnsemblMetazoa" id="SMAR006656-PA"/>
    </source>
</evidence>
<evidence type="ECO:0000256" key="1">
    <source>
        <dbReference type="ARBA" id="ARBA00010605"/>
    </source>
</evidence>
<dbReference type="InterPro" id="IPR000244">
    <property type="entry name" value="Ribosomal_bL9"/>
</dbReference>
<dbReference type="InterPro" id="IPR036935">
    <property type="entry name" value="Ribosomal_bL9_N_sf"/>
</dbReference>
<dbReference type="Gene3D" id="3.40.5.10">
    <property type="entry name" value="Ribosomal protein L9, N-terminal domain"/>
    <property type="match status" value="1"/>
</dbReference>
<evidence type="ECO:0000256" key="2">
    <source>
        <dbReference type="ARBA" id="ARBA00022980"/>
    </source>
</evidence>
<dbReference type="AlphaFoldDB" id="T1IZI1"/>
<dbReference type="HOGENOM" id="CLU_070493_0_0_1"/>
<keyword evidence="8" id="KW-1185">Reference proteome</keyword>
<comment type="similarity">
    <text evidence="1">Belongs to the bacterial ribosomal protein bL9 family.</text>
</comment>
<dbReference type="GO" id="GO:0005840">
    <property type="term" value="C:ribosome"/>
    <property type="evidence" value="ECO:0007669"/>
    <property type="project" value="UniProtKB-KW"/>
</dbReference>
<dbReference type="GO" id="GO:0006412">
    <property type="term" value="P:translation"/>
    <property type="evidence" value="ECO:0007669"/>
    <property type="project" value="InterPro"/>
</dbReference>
<organism evidence="7 8">
    <name type="scientific">Strigamia maritima</name>
    <name type="common">European centipede</name>
    <name type="synonym">Geophilus maritimus</name>
    <dbReference type="NCBI Taxonomy" id="126957"/>
    <lineage>
        <taxon>Eukaryota</taxon>
        <taxon>Metazoa</taxon>
        <taxon>Ecdysozoa</taxon>
        <taxon>Arthropoda</taxon>
        <taxon>Myriapoda</taxon>
        <taxon>Chilopoda</taxon>
        <taxon>Pleurostigmophora</taxon>
        <taxon>Geophilomorpha</taxon>
        <taxon>Linotaeniidae</taxon>
        <taxon>Strigamia</taxon>
    </lineage>
</organism>
<protein>
    <recommendedName>
        <fullName evidence="4">Large ribosomal subunit protein bL9m</fullName>
    </recommendedName>
    <alternativeName>
        <fullName evidence="5">39S ribosomal protein L9, mitochondrial</fullName>
    </alternativeName>
</protein>
<evidence type="ECO:0000256" key="5">
    <source>
        <dbReference type="ARBA" id="ARBA00035381"/>
    </source>
</evidence>
<keyword evidence="2" id="KW-0689">Ribosomal protein</keyword>
<proteinExistence type="inferred from homology"/>
<evidence type="ECO:0000259" key="6">
    <source>
        <dbReference type="Pfam" id="PF01281"/>
    </source>
</evidence>
<keyword evidence="3" id="KW-0687">Ribonucleoprotein</keyword>
<feature type="domain" description="Ribosomal protein L9" evidence="6">
    <location>
        <begin position="80"/>
        <end position="125"/>
    </location>
</feature>
<dbReference type="PANTHER" id="PTHR21368">
    <property type="entry name" value="50S RIBOSOMAL PROTEIN L9"/>
    <property type="match status" value="1"/>
</dbReference>
<dbReference type="InterPro" id="IPR009027">
    <property type="entry name" value="Ribosomal_bL9/RNase_H1_N"/>
</dbReference>
<dbReference type="Pfam" id="PF01281">
    <property type="entry name" value="Ribosomal_L9_N"/>
    <property type="match status" value="1"/>
</dbReference>
<dbReference type="PhylomeDB" id="T1IZI1"/>
<dbReference type="eggNOG" id="KOG4607">
    <property type="taxonomic scope" value="Eukaryota"/>
</dbReference>